<evidence type="ECO:0000313" key="2">
    <source>
        <dbReference type="Proteomes" id="UP000031843"/>
    </source>
</evidence>
<dbReference type="AlphaFoldDB" id="A0A0C4YNY1"/>
<evidence type="ECO:0000313" key="1">
    <source>
        <dbReference type="EMBL" id="AJG24195.1"/>
    </source>
</evidence>
<dbReference type="STRING" id="68895.RR42_s2613"/>
<dbReference type="EMBL" id="CP010537">
    <property type="protein sequence ID" value="AJG24195.1"/>
    <property type="molecule type" value="Genomic_DNA"/>
</dbReference>
<reference evidence="1 2" key="1">
    <citation type="journal article" date="2015" name="Genome Announc.">
        <title>Complete Genome Sequence of Cupriavidus basilensis 4G11, Isolated from the Oak Ridge Field Research Center Site.</title>
        <authorList>
            <person name="Ray J."/>
            <person name="Waters R.J."/>
            <person name="Skerker J.M."/>
            <person name="Kuehl J.V."/>
            <person name="Price M.N."/>
            <person name="Huang J."/>
            <person name="Chakraborty R."/>
            <person name="Arkin A.P."/>
            <person name="Deutschbauer A."/>
        </authorList>
    </citation>
    <scope>NUCLEOTIDE SEQUENCE [LARGE SCALE GENOMIC DNA]</scope>
    <source>
        <strain evidence="1">4G11</strain>
    </source>
</reference>
<sequence>MFLLKRRNSVRTMAVVTSRVVRAGAWITAPAMVLLPW</sequence>
<gene>
    <name evidence="1" type="ORF">RR42_s2613</name>
</gene>
<organism evidence="1 2">
    <name type="scientific">Cupriavidus basilensis</name>
    <dbReference type="NCBI Taxonomy" id="68895"/>
    <lineage>
        <taxon>Bacteria</taxon>
        <taxon>Pseudomonadati</taxon>
        <taxon>Pseudomonadota</taxon>
        <taxon>Betaproteobacteria</taxon>
        <taxon>Burkholderiales</taxon>
        <taxon>Burkholderiaceae</taxon>
        <taxon>Cupriavidus</taxon>
    </lineage>
</organism>
<name>A0A0C4YNY1_9BURK</name>
<dbReference type="KEGG" id="cbw:RR42_s2613"/>
<proteinExistence type="predicted"/>
<protein>
    <submittedName>
        <fullName evidence="1">Uncharacterized protein</fullName>
    </submittedName>
</protein>
<accession>A0A0C4YNY1</accession>
<keyword evidence="2" id="KW-1185">Reference proteome</keyword>
<dbReference type="Proteomes" id="UP000031843">
    <property type="component" value="Chromosome secondary"/>
</dbReference>